<accession>A0A2P2QME5</accession>
<evidence type="ECO:0000313" key="1">
    <source>
        <dbReference type="EMBL" id="MBX68182.1"/>
    </source>
</evidence>
<name>A0A2P2QME5_RHIMU</name>
<dbReference type="EMBL" id="GGEC01087698">
    <property type="protein sequence ID" value="MBX68182.1"/>
    <property type="molecule type" value="Transcribed_RNA"/>
</dbReference>
<sequence>MHGILFQSQKLKREVGSWTGPCAIKNYKNAGNSALQEKQRMCVEGTSSKGKSLCAELIPIQLYVWY</sequence>
<organism evidence="1">
    <name type="scientific">Rhizophora mucronata</name>
    <name type="common">Asiatic mangrove</name>
    <dbReference type="NCBI Taxonomy" id="61149"/>
    <lineage>
        <taxon>Eukaryota</taxon>
        <taxon>Viridiplantae</taxon>
        <taxon>Streptophyta</taxon>
        <taxon>Embryophyta</taxon>
        <taxon>Tracheophyta</taxon>
        <taxon>Spermatophyta</taxon>
        <taxon>Magnoliopsida</taxon>
        <taxon>eudicotyledons</taxon>
        <taxon>Gunneridae</taxon>
        <taxon>Pentapetalae</taxon>
        <taxon>rosids</taxon>
        <taxon>fabids</taxon>
        <taxon>Malpighiales</taxon>
        <taxon>Rhizophoraceae</taxon>
        <taxon>Rhizophora</taxon>
    </lineage>
</organism>
<proteinExistence type="predicted"/>
<reference evidence="1" key="1">
    <citation type="submission" date="2018-02" db="EMBL/GenBank/DDBJ databases">
        <title>Rhizophora mucronata_Transcriptome.</title>
        <authorList>
            <person name="Meera S.P."/>
            <person name="Sreeshan A."/>
            <person name="Augustine A."/>
        </authorList>
    </citation>
    <scope>NUCLEOTIDE SEQUENCE</scope>
    <source>
        <tissue evidence="1">Leaf</tissue>
    </source>
</reference>
<dbReference type="AlphaFoldDB" id="A0A2P2QME5"/>
<protein>
    <submittedName>
        <fullName evidence="1">Uncharacterized protein</fullName>
    </submittedName>
</protein>